<dbReference type="PRINTS" id="PR00507">
    <property type="entry name" value="N12N6MTFRASE"/>
</dbReference>
<comment type="caution">
    <text evidence="8">The sequence shown here is derived from an EMBL/GenBank/DDBJ whole genome shotgun (WGS) entry which is preliminary data.</text>
</comment>
<dbReference type="InterPro" id="IPR050953">
    <property type="entry name" value="N4_N6_ade-DNA_methylase"/>
</dbReference>
<sequence length="1342" mass="146148">MAVDPWEWLSLIDSDGPFLSKAALKSFHPSGLPKPDAGTDGVNATFVDEFTRWTAAWSSGSDDYAAARDRWVEAVFRTLLDWSDDLTLAPVGLSAESPNGAATVRPWAALAGENGPAALVTIVDRTENLRSTGTDGWSANAIDRMAVLLRATGVSIGIVTDGRWWALVSATKEATAASGVWDALLWREERPSRDAFLALASYASIAGGAPEKRLPLLFEKSVASAEEITEALGDQVRRAVELVLQSMSDTHLRALAQGDPSPLPEDPKAAYEGAVTVLMRIVFLLFAEERGLLPEHELYRSSYSISTVREALQREATSTSVEALDHSWETWHRLLAASNAVFGGASFQDMRMPAYGGSLFDPARFPWLQATDARGQLRVRLTDRAMLAVLRAVQTIEDGAMQLSFRDLDVEQIGYVYEGLLGYSAAYVPEVTVGLQGKAGFEPEIALAELEEIAAEAAAPADFAKSLVAHLKKTQEQSKPKTANQIAKGFAADDAEAAADARTRLRHALLGDDELAGRLQPFHGLIRSDLRGFPYVVPAGGLVMTESPQRANTGTHYTPRSLAEEVVLHALQPLVYAPGPLDTENSSKWKLKSSAEILDLKIADIAAGSGAFLVAAARYLADRLIEARANEGLDVTGESDLKRWAVREVVARCLYGADINGMAVEMCKLSLWLISMDPGKPFSFVDDRVFHGNSLLGVTTEAQLRAQHIYPERRRQGSILQLDVDKELDNAARIRRELASGQVDDADRMRSTKAKQALLAQAELVTAKLRDVADGIIAAGLLEGGKRGTKLDDRYVVLADALRAAYPSDDGAAPDRTKLDAIIDRGLTPTVDTGESRWKPLHWILEAPDVIHTHGGFDAIIGNPPFLGGTKISAATGTAVRDWLANTIARDRSGGRTDLVAYFFLRSSDLLTTRGALGLVATNTIAQGDTREVGLDRLEADGFVIYRAIRSRPWPSANATLDYSAVWSTRALIGSDARFSVDGEPARRISTLLEAAGRNAGMPLTLSANSNVAFEGGKPLGKGFILAEQDAVDMIQRDSRNRAVLRPFLTGDDLTSRPDRQPSRWIVDFNDRDIIQAAAFREPFELVTRLVKPERQRTGPGGSYVLRSPLPDRWWQHAEKRPGLRAATADLGEALAIARVSKAIMPVRISTEALASEALVVFASASYALQAILSSTAHISWCVRYASTMGASTRYTPSDVFGTFPIPAETPTLCEVGNELDQVRSAVMNERRIGLTDLYNLVNSPNVEGDLDVDRLRDIHSRIDRAVMDAYGWADLHLEHGFSNYRQFEGWSVNNSTRLEILDRLLEENHRRAKLEAESAPSTKAKRGKSLSDTAKPEGAMF</sequence>
<dbReference type="InterPro" id="IPR029063">
    <property type="entry name" value="SAM-dependent_MTases_sf"/>
</dbReference>
<evidence type="ECO:0000256" key="1">
    <source>
        <dbReference type="ARBA" id="ARBA00011900"/>
    </source>
</evidence>
<feature type="domain" description="Type II methyltransferase M.TaqI-like" evidence="7">
    <location>
        <begin position="653"/>
        <end position="927"/>
    </location>
</feature>
<dbReference type="PROSITE" id="PS00092">
    <property type="entry name" value="N6_MTASE"/>
    <property type="match status" value="1"/>
</dbReference>
<gene>
    <name evidence="8" type="ORF">QQX10_04730</name>
</gene>
<keyword evidence="3" id="KW-0808">Transferase</keyword>
<evidence type="ECO:0000256" key="5">
    <source>
        <dbReference type="ARBA" id="ARBA00047942"/>
    </source>
</evidence>
<protein>
    <recommendedName>
        <fullName evidence="1">site-specific DNA-methyltransferase (adenine-specific)</fullName>
        <ecNumber evidence="1">2.1.1.72</ecNumber>
    </recommendedName>
</protein>
<dbReference type="Proteomes" id="UP001172737">
    <property type="component" value="Unassembled WGS sequence"/>
</dbReference>
<organism evidence="8 9">
    <name type="scientific">Demequina lignilytica</name>
    <dbReference type="NCBI Taxonomy" id="3051663"/>
    <lineage>
        <taxon>Bacteria</taxon>
        <taxon>Bacillati</taxon>
        <taxon>Actinomycetota</taxon>
        <taxon>Actinomycetes</taxon>
        <taxon>Micrococcales</taxon>
        <taxon>Demequinaceae</taxon>
        <taxon>Demequina</taxon>
    </lineage>
</organism>
<evidence type="ECO:0000313" key="8">
    <source>
        <dbReference type="EMBL" id="MDN4487473.1"/>
    </source>
</evidence>
<dbReference type="InterPro" id="IPR002052">
    <property type="entry name" value="DNA_methylase_N6_adenine_CS"/>
</dbReference>
<proteinExistence type="predicted"/>
<keyword evidence="4" id="KW-0949">S-adenosyl-L-methionine</keyword>
<dbReference type="EMBL" id="JAUHPX010000002">
    <property type="protein sequence ID" value="MDN4487473.1"/>
    <property type="molecule type" value="Genomic_DNA"/>
</dbReference>
<accession>A0AAW7M7D1</accession>
<dbReference type="EC" id="2.1.1.72" evidence="1"/>
<dbReference type="InterPro" id="IPR011639">
    <property type="entry name" value="MethylTrfase_TaqI-like_dom"/>
</dbReference>
<feature type="region of interest" description="Disordered" evidence="6">
    <location>
        <begin position="1312"/>
        <end position="1342"/>
    </location>
</feature>
<dbReference type="SUPFAM" id="SSF53335">
    <property type="entry name" value="S-adenosyl-L-methionine-dependent methyltransferases"/>
    <property type="match status" value="1"/>
</dbReference>
<evidence type="ECO:0000256" key="6">
    <source>
        <dbReference type="SAM" id="MobiDB-lite"/>
    </source>
</evidence>
<dbReference type="GO" id="GO:0006304">
    <property type="term" value="P:DNA modification"/>
    <property type="evidence" value="ECO:0007669"/>
    <property type="project" value="InterPro"/>
</dbReference>
<comment type="catalytic activity">
    <reaction evidence="5">
        <text>a 2'-deoxyadenosine in DNA + S-adenosyl-L-methionine = an N(6)-methyl-2'-deoxyadenosine in DNA + S-adenosyl-L-homocysteine + H(+)</text>
        <dbReference type="Rhea" id="RHEA:15197"/>
        <dbReference type="Rhea" id="RHEA-COMP:12418"/>
        <dbReference type="Rhea" id="RHEA-COMP:12419"/>
        <dbReference type="ChEBI" id="CHEBI:15378"/>
        <dbReference type="ChEBI" id="CHEBI:57856"/>
        <dbReference type="ChEBI" id="CHEBI:59789"/>
        <dbReference type="ChEBI" id="CHEBI:90615"/>
        <dbReference type="ChEBI" id="CHEBI:90616"/>
        <dbReference type="EC" id="2.1.1.72"/>
    </reaction>
</comment>
<evidence type="ECO:0000256" key="3">
    <source>
        <dbReference type="ARBA" id="ARBA00022679"/>
    </source>
</evidence>
<evidence type="ECO:0000313" key="9">
    <source>
        <dbReference type="Proteomes" id="UP001172737"/>
    </source>
</evidence>
<dbReference type="GO" id="GO:0009007">
    <property type="term" value="F:site-specific DNA-methyltransferase (adenine-specific) activity"/>
    <property type="evidence" value="ECO:0007669"/>
    <property type="project" value="UniProtKB-EC"/>
</dbReference>
<keyword evidence="9" id="KW-1185">Reference proteome</keyword>
<dbReference type="PANTHER" id="PTHR33841:SF1">
    <property type="entry name" value="DNA METHYLTRANSFERASE A"/>
    <property type="match status" value="1"/>
</dbReference>
<evidence type="ECO:0000259" key="7">
    <source>
        <dbReference type="Pfam" id="PF07669"/>
    </source>
</evidence>
<keyword evidence="2 8" id="KW-0489">Methyltransferase</keyword>
<dbReference type="Gene3D" id="3.40.50.150">
    <property type="entry name" value="Vaccinia Virus protein VP39"/>
    <property type="match status" value="2"/>
</dbReference>
<dbReference type="GO" id="GO:0032259">
    <property type="term" value="P:methylation"/>
    <property type="evidence" value="ECO:0007669"/>
    <property type="project" value="UniProtKB-KW"/>
</dbReference>
<reference evidence="8" key="1">
    <citation type="submission" date="2023-06" db="EMBL/GenBank/DDBJ databases">
        <title>Sysu t00039.</title>
        <authorList>
            <person name="Gao L."/>
            <person name="Fang B.-Z."/>
            <person name="Li W.-J."/>
        </authorList>
    </citation>
    <scope>NUCLEOTIDE SEQUENCE</scope>
    <source>
        <strain evidence="8">SYSU T00039</strain>
    </source>
</reference>
<dbReference type="Pfam" id="PF07669">
    <property type="entry name" value="Eco57I"/>
    <property type="match status" value="1"/>
</dbReference>
<evidence type="ECO:0000256" key="4">
    <source>
        <dbReference type="ARBA" id="ARBA00022691"/>
    </source>
</evidence>
<name>A0AAW7M7D1_9MICO</name>
<dbReference type="PANTHER" id="PTHR33841">
    <property type="entry name" value="DNA METHYLTRANSFERASE YEEA-RELATED"/>
    <property type="match status" value="1"/>
</dbReference>
<dbReference type="GO" id="GO:0003676">
    <property type="term" value="F:nucleic acid binding"/>
    <property type="evidence" value="ECO:0007669"/>
    <property type="project" value="InterPro"/>
</dbReference>
<evidence type="ECO:0000256" key="2">
    <source>
        <dbReference type="ARBA" id="ARBA00022603"/>
    </source>
</evidence>
<dbReference type="RefSeq" id="WP_301118533.1">
    <property type="nucleotide sequence ID" value="NZ_JAUHPX010000002.1"/>
</dbReference>